<dbReference type="Gene3D" id="3.80.10.10">
    <property type="entry name" value="Ribonuclease Inhibitor"/>
    <property type="match status" value="1"/>
</dbReference>
<dbReference type="PANTHER" id="PTHR31900:SF34">
    <property type="entry name" value="EMB|CAB62440.1-RELATED"/>
    <property type="match status" value="1"/>
</dbReference>
<dbReference type="InterPro" id="IPR006566">
    <property type="entry name" value="FBD"/>
</dbReference>
<dbReference type="SUPFAM" id="SSF52058">
    <property type="entry name" value="L domain-like"/>
    <property type="match status" value="1"/>
</dbReference>
<keyword evidence="3" id="KW-1185">Reference proteome</keyword>
<accession>R0I6T1</accession>
<dbReference type="InterPro" id="IPR055411">
    <property type="entry name" value="LRR_FXL15/At3g58940/PEG3-like"/>
</dbReference>
<dbReference type="SUPFAM" id="SSF81383">
    <property type="entry name" value="F-box domain"/>
    <property type="match status" value="1"/>
</dbReference>
<dbReference type="InterPro" id="IPR050232">
    <property type="entry name" value="FBL13/AtMIF1-like"/>
</dbReference>
<dbReference type="EMBL" id="KB870807">
    <property type="protein sequence ID" value="EOA32148.1"/>
    <property type="molecule type" value="Genomic_DNA"/>
</dbReference>
<dbReference type="InterPro" id="IPR036047">
    <property type="entry name" value="F-box-like_dom_sf"/>
</dbReference>
<feature type="domain" description="FBD" evidence="1">
    <location>
        <begin position="366"/>
        <end position="419"/>
    </location>
</feature>
<dbReference type="PANTHER" id="PTHR31900">
    <property type="entry name" value="F-BOX/RNI SUPERFAMILY PROTEIN-RELATED"/>
    <property type="match status" value="1"/>
</dbReference>
<dbReference type="InterPro" id="IPR001810">
    <property type="entry name" value="F-box_dom"/>
</dbReference>
<gene>
    <name evidence="2" type="ORF">CARUB_v10015399mg</name>
</gene>
<evidence type="ECO:0000313" key="2">
    <source>
        <dbReference type="EMBL" id="EOA32148.1"/>
    </source>
</evidence>
<sequence>MSSDAEFCHDRISALHEDLLVQILTLVPVKDAVKTMVLSKRWSFLWTMMHRLDYIEKDRDEKIVWDFLDKSLQLNKAPVLESLRIRIHRQCPLVDADLGKWVSVAVERCARELILILCHLSDPTSLPKRLYTCKTLVQLILSDKILVDVPSPACFPSLKFLVLSRVVYKDQDSHVKLLSSCPVLRQLLVVRTKRDNVNRFSVKVPSLLLLTYVYFPLPDNNDDKPLVIDSPGLIFVNITVADPLRDSFSIKNMPRLEGAIISLYGYPPNNELNFMTSFSSVRILSLRSLKVGCCNAINFPRLIELKLCLPSSEHHWMEPLMLLLHNAPKLKTLRINSVIPFYIFKAFIVYPEDVQLSWNQPSSVPGCLLSQLEIFEWRGYKRRSEEKQFAAYILANSTCLNTVGISPTSSCGDEKEKPN</sequence>
<feature type="non-terminal residue" evidence="2">
    <location>
        <position position="419"/>
    </location>
</feature>
<protein>
    <recommendedName>
        <fullName evidence="1">FBD domain-containing protein</fullName>
    </recommendedName>
</protein>
<name>R0I6T1_9BRAS</name>
<evidence type="ECO:0000313" key="3">
    <source>
        <dbReference type="Proteomes" id="UP000029121"/>
    </source>
</evidence>
<dbReference type="Pfam" id="PF08387">
    <property type="entry name" value="FBD"/>
    <property type="match status" value="1"/>
</dbReference>
<dbReference type="Proteomes" id="UP000029121">
    <property type="component" value="Unassembled WGS sequence"/>
</dbReference>
<dbReference type="CDD" id="cd22160">
    <property type="entry name" value="F-box_AtFBL13-like"/>
    <property type="match status" value="1"/>
</dbReference>
<reference evidence="3" key="1">
    <citation type="journal article" date="2013" name="Nat. Genet.">
        <title>The Capsella rubella genome and the genomic consequences of rapid mating system evolution.</title>
        <authorList>
            <person name="Slotte T."/>
            <person name="Hazzouri K.M."/>
            <person name="Agren J.A."/>
            <person name="Koenig D."/>
            <person name="Maumus F."/>
            <person name="Guo Y.L."/>
            <person name="Steige K."/>
            <person name="Platts A.E."/>
            <person name="Escobar J.S."/>
            <person name="Newman L.K."/>
            <person name="Wang W."/>
            <person name="Mandakova T."/>
            <person name="Vello E."/>
            <person name="Smith L.M."/>
            <person name="Henz S.R."/>
            <person name="Steffen J."/>
            <person name="Takuno S."/>
            <person name="Brandvain Y."/>
            <person name="Coop G."/>
            <person name="Andolfatto P."/>
            <person name="Hu T.T."/>
            <person name="Blanchette M."/>
            <person name="Clark R.M."/>
            <person name="Quesneville H."/>
            <person name="Nordborg M."/>
            <person name="Gaut B.S."/>
            <person name="Lysak M.A."/>
            <person name="Jenkins J."/>
            <person name="Grimwood J."/>
            <person name="Chapman J."/>
            <person name="Prochnik S."/>
            <person name="Shu S."/>
            <person name="Rokhsar D."/>
            <person name="Schmutz J."/>
            <person name="Weigel D."/>
            <person name="Wright S.I."/>
        </authorList>
    </citation>
    <scope>NUCLEOTIDE SEQUENCE [LARGE SCALE GENOMIC DNA]</scope>
    <source>
        <strain evidence="3">cv. Monte Gargano</strain>
    </source>
</reference>
<dbReference type="InterPro" id="IPR032675">
    <property type="entry name" value="LRR_dom_sf"/>
</dbReference>
<dbReference type="SMART" id="SM00579">
    <property type="entry name" value="FBD"/>
    <property type="match status" value="1"/>
</dbReference>
<dbReference type="AlphaFoldDB" id="R0I6T1"/>
<dbReference type="Pfam" id="PF24758">
    <property type="entry name" value="LRR_At5g56370"/>
    <property type="match status" value="1"/>
</dbReference>
<dbReference type="InterPro" id="IPR053781">
    <property type="entry name" value="F-box_AtFBL13-like"/>
</dbReference>
<dbReference type="STRING" id="81985.R0I6T1"/>
<evidence type="ECO:0000259" key="1">
    <source>
        <dbReference type="SMART" id="SM00579"/>
    </source>
</evidence>
<proteinExistence type="predicted"/>
<dbReference type="Pfam" id="PF00646">
    <property type="entry name" value="F-box"/>
    <property type="match status" value="1"/>
</dbReference>
<organism evidence="2 3">
    <name type="scientific">Capsella rubella</name>
    <dbReference type="NCBI Taxonomy" id="81985"/>
    <lineage>
        <taxon>Eukaryota</taxon>
        <taxon>Viridiplantae</taxon>
        <taxon>Streptophyta</taxon>
        <taxon>Embryophyta</taxon>
        <taxon>Tracheophyta</taxon>
        <taxon>Spermatophyta</taxon>
        <taxon>Magnoliopsida</taxon>
        <taxon>eudicotyledons</taxon>
        <taxon>Gunneridae</taxon>
        <taxon>Pentapetalae</taxon>
        <taxon>rosids</taxon>
        <taxon>malvids</taxon>
        <taxon>Brassicales</taxon>
        <taxon>Brassicaceae</taxon>
        <taxon>Camelineae</taxon>
        <taxon>Capsella</taxon>
    </lineage>
</organism>